<dbReference type="Proteomes" id="UP000236721">
    <property type="component" value="Unassembled WGS sequence"/>
</dbReference>
<keyword evidence="3" id="KW-1185">Reference proteome</keyword>
<feature type="transmembrane region" description="Helical" evidence="1">
    <location>
        <begin position="7"/>
        <end position="30"/>
    </location>
</feature>
<sequence length="177" mass="20116">MKLRFPPAWVMVTIGLILNVMAIVLTSQVLDKMSSGIAMLQERKEANVYSMQLAWNQVETLERKREALLLHLDGAAIKPEVVDMLTGQLYQWVGTELPPIDIKYLPELMGVIDAAQDAQRELIDELYLDNLGLSETLARVEEDMAYYKNIAVFLQIFGLALILARDLSRRSLPRRDV</sequence>
<dbReference type="OrthoDB" id="6214359at2"/>
<evidence type="ECO:0000313" key="2">
    <source>
        <dbReference type="EMBL" id="SEF65293.1"/>
    </source>
</evidence>
<proteinExistence type="predicted"/>
<keyword evidence="1" id="KW-0472">Membrane</keyword>
<name>A0A1H5TR77_9VIBR</name>
<gene>
    <name evidence="2" type="ORF">SAMN04488244_102356</name>
</gene>
<protein>
    <recommendedName>
        <fullName evidence="4">DNA mismatch repair protein</fullName>
    </recommendedName>
</protein>
<evidence type="ECO:0008006" key="4">
    <source>
        <dbReference type="Google" id="ProtNLM"/>
    </source>
</evidence>
<dbReference type="AlphaFoldDB" id="A0A1H5TR77"/>
<keyword evidence="1" id="KW-1133">Transmembrane helix</keyword>
<dbReference type="EMBL" id="FNVG01000002">
    <property type="protein sequence ID" value="SEF65293.1"/>
    <property type="molecule type" value="Genomic_DNA"/>
</dbReference>
<dbReference type="RefSeq" id="WP_103878951.1">
    <property type="nucleotide sequence ID" value="NZ_FNVG01000002.1"/>
</dbReference>
<organism evidence="2 3">
    <name type="scientific">Vibrio hangzhouensis</name>
    <dbReference type="NCBI Taxonomy" id="462991"/>
    <lineage>
        <taxon>Bacteria</taxon>
        <taxon>Pseudomonadati</taxon>
        <taxon>Pseudomonadota</taxon>
        <taxon>Gammaproteobacteria</taxon>
        <taxon>Vibrionales</taxon>
        <taxon>Vibrionaceae</taxon>
        <taxon>Vibrio</taxon>
    </lineage>
</organism>
<evidence type="ECO:0000313" key="3">
    <source>
        <dbReference type="Proteomes" id="UP000236721"/>
    </source>
</evidence>
<accession>A0A1H5TR77</accession>
<reference evidence="3" key="1">
    <citation type="submission" date="2016-10" db="EMBL/GenBank/DDBJ databases">
        <authorList>
            <person name="Varghese N."/>
            <person name="Submissions S."/>
        </authorList>
    </citation>
    <scope>NUCLEOTIDE SEQUENCE [LARGE SCALE GENOMIC DNA]</scope>
    <source>
        <strain evidence="3">CGMCC 1.7062</strain>
    </source>
</reference>
<keyword evidence="1" id="KW-0812">Transmembrane</keyword>
<evidence type="ECO:0000256" key="1">
    <source>
        <dbReference type="SAM" id="Phobius"/>
    </source>
</evidence>